<evidence type="ECO:0000313" key="1">
    <source>
        <dbReference type="EMBL" id="PAF54870.1"/>
    </source>
</evidence>
<evidence type="ECO:0000313" key="2">
    <source>
        <dbReference type="Proteomes" id="UP000217033"/>
    </source>
</evidence>
<dbReference type="EMBL" id="NQMN01000002">
    <property type="protein sequence ID" value="PAF54870.1"/>
    <property type="molecule type" value="Genomic_DNA"/>
</dbReference>
<comment type="caution">
    <text evidence="1">The sequence shown here is derived from an EMBL/GenBank/DDBJ whole genome shotgun (WGS) entry which is preliminary data.</text>
</comment>
<accession>A0ABX4H4Q0</accession>
<proteinExistence type="predicted"/>
<dbReference type="Proteomes" id="UP000217033">
    <property type="component" value="Unassembled WGS sequence"/>
</dbReference>
<organism evidence="1 2">
    <name type="scientific">Mycoplasmopsis agassizii</name>
    <dbReference type="NCBI Taxonomy" id="33922"/>
    <lineage>
        <taxon>Bacteria</taxon>
        <taxon>Bacillati</taxon>
        <taxon>Mycoplasmatota</taxon>
        <taxon>Mycoplasmoidales</taxon>
        <taxon>Metamycoplasmataceae</taxon>
        <taxon>Mycoplasmopsis</taxon>
    </lineage>
</organism>
<sequence>MLHPYMIKNPKFFRDMFNMPVENVHPIIAFEGETNYYFMTLRSYKSRYDKQISMYKKIILKGQGDHYQMSKDSVINNDIIYKVEKSLLQKNVFSRNKNKVRIINDIEIEQILRDLSTRMISRPPKIALVEITFDKNKSTQSQLIYAENSVLKQYKNAARKRLNKYLSLKDKFNSLYSKNQLSDNFIHKPNMNKSEIFFEINQLKSQILKNFYKLQSQKKYLGFFSVTIKNLEKKISLGELKDTNRK</sequence>
<protein>
    <submittedName>
        <fullName evidence="1">Uncharacterized protein</fullName>
    </submittedName>
</protein>
<name>A0ABX4H4Q0_9BACT</name>
<keyword evidence="2" id="KW-1185">Reference proteome</keyword>
<dbReference type="NCBIfam" id="NF045891">
    <property type="entry name" value="ICE_Mbov_0400"/>
    <property type="match status" value="1"/>
</dbReference>
<gene>
    <name evidence="1" type="ORF">CJF60_03995</name>
</gene>
<reference evidence="1" key="1">
    <citation type="submission" date="2017-08" db="EMBL/GenBank/DDBJ databases">
        <authorList>
            <person name="Alvarez-Ponce D."/>
            <person name="Weitzman C.L."/>
            <person name="Tillett R.L."/>
            <person name="Sandmeier F.C."/>
            <person name="Tracy C.R."/>
        </authorList>
    </citation>
    <scope>NUCLEOTIDE SEQUENCE [LARGE SCALE GENOMIC DNA]</scope>
    <source>
        <strain evidence="1">PS6</strain>
    </source>
</reference>